<keyword evidence="3" id="KW-1185">Reference proteome</keyword>
<protein>
    <recommendedName>
        <fullName evidence="4">Phospholipase/carboxylesterase/thioesterase domain-containing protein</fullName>
    </recommendedName>
</protein>
<dbReference type="EMBL" id="LGTZ01000364">
    <property type="protein sequence ID" value="OJD25500.1"/>
    <property type="molecule type" value="Genomic_DNA"/>
</dbReference>
<dbReference type="InterPro" id="IPR029058">
    <property type="entry name" value="AB_hydrolase_fold"/>
</dbReference>
<feature type="region of interest" description="Disordered" evidence="1">
    <location>
        <begin position="154"/>
        <end position="173"/>
    </location>
</feature>
<dbReference type="SUPFAM" id="SSF53474">
    <property type="entry name" value="alpha/beta-Hydrolases"/>
    <property type="match status" value="1"/>
</dbReference>
<sequence length="267" mass="30136">MAEVATLNASAWSYLKPRTYLLDYHRKIHIPNREQAAVNNLQEDSNQPVRSELQIDGLCQTGSFLRELIEREAKEFTGPGDDRYRRIILGGLSQGCAAGIFTFLAGLFGEYDSSRAELSEGKPVGGFVGMSDWLPLNGQLEEIFQFPSGDVSDHDPFAQSSRETDEGSDNEDNNSAELQAINHIRDILDLPALPAFGAQHRQSPVFIPRAWLDVDVTWRVYEEFGHWYKVPDEIDEIVKFLKERVACLFLKSRAQNSTHNSLHIIVI</sequence>
<feature type="non-terminal residue" evidence="2">
    <location>
        <position position="267"/>
    </location>
</feature>
<dbReference type="AlphaFoldDB" id="A0A1J9RC01"/>
<dbReference type="Gene3D" id="3.40.50.1820">
    <property type="entry name" value="alpha/beta hydrolase"/>
    <property type="match status" value="1"/>
</dbReference>
<name>A0A1J9RC01_9EURO</name>
<evidence type="ECO:0008006" key="4">
    <source>
        <dbReference type="Google" id="ProtNLM"/>
    </source>
</evidence>
<dbReference type="PANTHER" id="PTHR10655">
    <property type="entry name" value="LYSOPHOSPHOLIPASE-RELATED"/>
    <property type="match status" value="1"/>
</dbReference>
<gene>
    <name evidence="2" type="ORF">ACJ73_03123</name>
</gene>
<accession>A0A1J9RC01</accession>
<evidence type="ECO:0000313" key="2">
    <source>
        <dbReference type="EMBL" id="OJD25500.1"/>
    </source>
</evidence>
<dbReference type="GO" id="GO:0008474">
    <property type="term" value="F:palmitoyl-(protein) hydrolase activity"/>
    <property type="evidence" value="ECO:0007669"/>
    <property type="project" value="TreeGrafter"/>
</dbReference>
<dbReference type="GO" id="GO:0005737">
    <property type="term" value="C:cytoplasm"/>
    <property type="evidence" value="ECO:0007669"/>
    <property type="project" value="TreeGrafter"/>
</dbReference>
<proteinExistence type="predicted"/>
<dbReference type="PANTHER" id="PTHR10655:SF63">
    <property type="entry name" value="PHOSPHOLIPASE_CARBOXYLESTERASE_THIOESTERASE DOMAIN-CONTAINING PROTEIN"/>
    <property type="match status" value="1"/>
</dbReference>
<reference evidence="2 3" key="1">
    <citation type="submission" date="2015-08" db="EMBL/GenBank/DDBJ databases">
        <title>Emmonsia species relationships and genome sequence.</title>
        <authorList>
            <person name="Cuomo C.A."/>
            <person name="Schwartz I.S."/>
            <person name="Kenyon C."/>
            <person name="De Hoog G.S."/>
            <person name="Govender N.P."/>
            <person name="Botha A."/>
            <person name="Moreno L."/>
            <person name="De Vries M."/>
            <person name="Munoz J.F."/>
            <person name="Stielow J.B."/>
        </authorList>
    </citation>
    <scope>NUCLEOTIDE SEQUENCE [LARGE SCALE GENOMIC DNA]</scope>
    <source>
        <strain evidence="2 3">EI222</strain>
    </source>
</reference>
<dbReference type="OrthoDB" id="4197538at2759"/>
<dbReference type="GO" id="GO:0052689">
    <property type="term" value="F:carboxylic ester hydrolase activity"/>
    <property type="evidence" value="ECO:0007669"/>
    <property type="project" value="TreeGrafter"/>
</dbReference>
<dbReference type="Proteomes" id="UP000242791">
    <property type="component" value="Unassembled WGS sequence"/>
</dbReference>
<dbReference type="VEuPathDB" id="FungiDB:ACJ73_03123"/>
<dbReference type="InterPro" id="IPR050565">
    <property type="entry name" value="LYPA1-2/EST-like"/>
</dbReference>
<evidence type="ECO:0000256" key="1">
    <source>
        <dbReference type="SAM" id="MobiDB-lite"/>
    </source>
</evidence>
<dbReference type="STRING" id="1658174.A0A1J9RC01"/>
<evidence type="ECO:0000313" key="3">
    <source>
        <dbReference type="Proteomes" id="UP000242791"/>
    </source>
</evidence>
<comment type="caution">
    <text evidence="2">The sequence shown here is derived from an EMBL/GenBank/DDBJ whole genome shotgun (WGS) entry which is preliminary data.</text>
</comment>
<organism evidence="2 3">
    <name type="scientific">Blastomyces percursus</name>
    <dbReference type="NCBI Taxonomy" id="1658174"/>
    <lineage>
        <taxon>Eukaryota</taxon>
        <taxon>Fungi</taxon>
        <taxon>Dikarya</taxon>
        <taxon>Ascomycota</taxon>
        <taxon>Pezizomycotina</taxon>
        <taxon>Eurotiomycetes</taxon>
        <taxon>Eurotiomycetidae</taxon>
        <taxon>Onygenales</taxon>
        <taxon>Ajellomycetaceae</taxon>
        <taxon>Blastomyces</taxon>
    </lineage>
</organism>